<dbReference type="Ensembl" id="ENSUAMT00000018133.1">
    <property type="protein sequence ID" value="ENSUAMP00000016186.1"/>
    <property type="gene ID" value="ENSUAMG00000012902.1"/>
</dbReference>
<feature type="region of interest" description="Disordered" evidence="1">
    <location>
        <begin position="23"/>
        <end position="60"/>
    </location>
</feature>
<accession>A0A452RBW3</accession>
<reference evidence="2" key="2">
    <citation type="submission" date="2025-08" db="UniProtKB">
        <authorList>
            <consortium name="Ensembl"/>
        </authorList>
    </citation>
    <scope>IDENTIFICATION</scope>
</reference>
<proteinExistence type="predicted"/>
<evidence type="ECO:0000313" key="3">
    <source>
        <dbReference type="Proteomes" id="UP000291022"/>
    </source>
</evidence>
<sequence length="91" mass="9945">MEAYKQVQKGPLKLKSVAELGMIKPKKKKMDKGKIPGSNGNDGPTRRHWKKLPPHPGYQGEVESKVGVTFVPLLFSAETVLSNAVCRLSGT</sequence>
<reference evidence="3" key="1">
    <citation type="submission" date="2016-06" db="EMBL/GenBank/DDBJ databases">
        <title>De novo assembly and RNA-Seq shows season-dependent expression and editing in black bear kidneys.</title>
        <authorList>
            <person name="Korstanje R."/>
            <person name="Srivastava A."/>
            <person name="Sarsani V.K."/>
            <person name="Sheehan S.M."/>
            <person name="Seger R.L."/>
            <person name="Barter M.E."/>
            <person name="Lindqvist C."/>
            <person name="Brody L.C."/>
            <person name="Mullikin J.C."/>
        </authorList>
    </citation>
    <scope>NUCLEOTIDE SEQUENCE [LARGE SCALE GENOMIC DNA]</scope>
</reference>
<evidence type="ECO:0000256" key="1">
    <source>
        <dbReference type="SAM" id="MobiDB-lite"/>
    </source>
</evidence>
<dbReference type="STRING" id="9643.ENSUAMP00000016186"/>
<dbReference type="AlphaFoldDB" id="A0A452RBW3"/>
<name>A0A452RBW3_URSAM</name>
<evidence type="ECO:0000313" key="2">
    <source>
        <dbReference type="Ensembl" id="ENSUAMP00000016186.1"/>
    </source>
</evidence>
<dbReference type="Proteomes" id="UP000291022">
    <property type="component" value="Unassembled WGS sequence"/>
</dbReference>
<reference evidence="2" key="3">
    <citation type="submission" date="2025-09" db="UniProtKB">
        <authorList>
            <consortium name="Ensembl"/>
        </authorList>
    </citation>
    <scope>IDENTIFICATION</scope>
</reference>
<keyword evidence="3" id="KW-1185">Reference proteome</keyword>
<organism evidence="2 3">
    <name type="scientific">Ursus americanus</name>
    <name type="common">American black bear</name>
    <name type="synonym">Euarctos americanus</name>
    <dbReference type="NCBI Taxonomy" id="9643"/>
    <lineage>
        <taxon>Eukaryota</taxon>
        <taxon>Metazoa</taxon>
        <taxon>Chordata</taxon>
        <taxon>Craniata</taxon>
        <taxon>Vertebrata</taxon>
        <taxon>Euteleostomi</taxon>
        <taxon>Mammalia</taxon>
        <taxon>Eutheria</taxon>
        <taxon>Laurasiatheria</taxon>
        <taxon>Carnivora</taxon>
        <taxon>Caniformia</taxon>
        <taxon>Ursidae</taxon>
        <taxon>Ursus</taxon>
    </lineage>
</organism>
<protein>
    <submittedName>
        <fullName evidence="2">Uncharacterized protein</fullName>
    </submittedName>
</protein>